<evidence type="ECO:0000313" key="3">
    <source>
        <dbReference type="Proteomes" id="UP000325218"/>
    </source>
</evidence>
<name>A0A5D0CTD3_9BACL</name>
<accession>A0A5D0CTD3</accession>
<evidence type="ECO:0000313" key="2">
    <source>
        <dbReference type="EMBL" id="TYA12958.1"/>
    </source>
</evidence>
<keyword evidence="3" id="KW-1185">Reference proteome</keyword>
<reference evidence="2 3" key="1">
    <citation type="submission" date="2019-08" db="EMBL/GenBank/DDBJ databases">
        <title>Genome sequencing of Paenibacillus faecis DSM 23593(T).</title>
        <authorList>
            <person name="Kook J.-K."/>
            <person name="Park S.-N."/>
            <person name="Lim Y.K."/>
        </authorList>
    </citation>
    <scope>NUCLEOTIDE SEQUENCE [LARGE SCALE GENOMIC DNA]</scope>
    <source>
        <strain evidence="2 3">DSM 23593</strain>
    </source>
</reference>
<protein>
    <submittedName>
        <fullName evidence="2">Uncharacterized protein</fullName>
    </submittedName>
</protein>
<proteinExistence type="predicted"/>
<dbReference type="RefSeq" id="WP_148451558.1">
    <property type="nucleotide sequence ID" value="NZ_BORZ01000005.1"/>
</dbReference>
<gene>
    <name evidence="2" type="ORF">FRY98_09690</name>
</gene>
<feature type="compositionally biased region" description="Basic and acidic residues" evidence="1">
    <location>
        <begin position="17"/>
        <end position="31"/>
    </location>
</feature>
<sequence>MGTTPLQRAGDSASPDGRTHETAPREHEPTYVKSGFEVRHVILDAPANQVGWNRGSKLSSLRLTAGVETGAFFASRFFPLNLAYQV</sequence>
<dbReference type="EMBL" id="VSDO01000002">
    <property type="protein sequence ID" value="TYA12958.1"/>
    <property type="molecule type" value="Genomic_DNA"/>
</dbReference>
<feature type="region of interest" description="Disordered" evidence="1">
    <location>
        <begin position="1"/>
        <end position="31"/>
    </location>
</feature>
<evidence type="ECO:0000256" key="1">
    <source>
        <dbReference type="SAM" id="MobiDB-lite"/>
    </source>
</evidence>
<comment type="caution">
    <text evidence="2">The sequence shown here is derived from an EMBL/GenBank/DDBJ whole genome shotgun (WGS) entry which is preliminary data.</text>
</comment>
<dbReference type="Proteomes" id="UP000325218">
    <property type="component" value="Unassembled WGS sequence"/>
</dbReference>
<organism evidence="2 3">
    <name type="scientific">Paenibacillus faecis</name>
    <dbReference type="NCBI Taxonomy" id="862114"/>
    <lineage>
        <taxon>Bacteria</taxon>
        <taxon>Bacillati</taxon>
        <taxon>Bacillota</taxon>
        <taxon>Bacilli</taxon>
        <taxon>Bacillales</taxon>
        <taxon>Paenibacillaceae</taxon>
        <taxon>Paenibacillus</taxon>
    </lineage>
</organism>
<dbReference type="AlphaFoldDB" id="A0A5D0CTD3"/>